<keyword evidence="6" id="KW-1185">Reference proteome</keyword>
<name>A0A1M7PP20_9ACTN</name>
<dbReference type="CDD" id="cd06267">
    <property type="entry name" value="PBP1_LacI_sugar_binding-like"/>
    <property type="match status" value="1"/>
</dbReference>
<evidence type="ECO:0000313" key="5">
    <source>
        <dbReference type="EMBL" id="SHN19066.1"/>
    </source>
</evidence>
<reference evidence="5 6" key="1">
    <citation type="submission" date="2016-11" db="EMBL/GenBank/DDBJ databases">
        <authorList>
            <person name="Jaros S."/>
            <person name="Januszkiewicz K."/>
            <person name="Wedrychowicz H."/>
        </authorList>
    </citation>
    <scope>NUCLEOTIDE SEQUENCE [LARGE SCALE GENOMIC DNA]</scope>
    <source>
        <strain evidence="5 6">DSM 46144</strain>
    </source>
</reference>
<dbReference type="GO" id="GO:0003700">
    <property type="term" value="F:DNA-binding transcription factor activity"/>
    <property type="evidence" value="ECO:0007669"/>
    <property type="project" value="TreeGrafter"/>
</dbReference>
<dbReference type="Proteomes" id="UP000184440">
    <property type="component" value="Unassembled WGS sequence"/>
</dbReference>
<dbReference type="PROSITE" id="PS50932">
    <property type="entry name" value="HTH_LACI_2"/>
    <property type="match status" value="1"/>
</dbReference>
<dbReference type="PANTHER" id="PTHR30146:SF153">
    <property type="entry name" value="LACTOSE OPERON REPRESSOR"/>
    <property type="match status" value="1"/>
</dbReference>
<organism evidence="5 6">
    <name type="scientific">Cryptosporangium aurantiacum</name>
    <dbReference type="NCBI Taxonomy" id="134849"/>
    <lineage>
        <taxon>Bacteria</taxon>
        <taxon>Bacillati</taxon>
        <taxon>Actinomycetota</taxon>
        <taxon>Actinomycetes</taxon>
        <taxon>Cryptosporangiales</taxon>
        <taxon>Cryptosporangiaceae</taxon>
        <taxon>Cryptosporangium</taxon>
    </lineage>
</organism>
<dbReference type="InterPro" id="IPR010982">
    <property type="entry name" value="Lambda_DNA-bd_dom_sf"/>
</dbReference>
<keyword evidence="1" id="KW-0805">Transcription regulation</keyword>
<dbReference type="InterPro" id="IPR000843">
    <property type="entry name" value="HTH_LacI"/>
</dbReference>
<feature type="domain" description="HTH lacI-type" evidence="4">
    <location>
        <begin position="7"/>
        <end position="63"/>
    </location>
</feature>
<dbReference type="Pfam" id="PF13377">
    <property type="entry name" value="Peripla_BP_3"/>
    <property type="match status" value="1"/>
</dbReference>
<evidence type="ECO:0000256" key="1">
    <source>
        <dbReference type="ARBA" id="ARBA00023015"/>
    </source>
</evidence>
<dbReference type="OrthoDB" id="3288692at2"/>
<dbReference type="Pfam" id="PF00356">
    <property type="entry name" value="LacI"/>
    <property type="match status" value="1"/>
</dbReference>
<dbReference type="PANTHER" id="PTHR30146">
    <property type="entry name" value="LACI-RELATED TRANSCRIPTIONAL REPRESSOR"/>
    <property type="match status" value="1"/>
</dbReference>
<evidence type="ECO:0000313" key="6">
    <source>
        <dbReference type="Proteomes" id="UP000184440"/>
    </source>
</evidence>
<evidence type="ECO:0000256" key="2">
    <source>
        <dbReference type="ARBA" id="ARBA00023125"/>
    </source>
</evidence>
<dbReference type="EMBL" id="FRCS01000003">
    <property type="protein sequence ID" value="SHN19066.1"/>
    <property type="molecule type" value="Genomic_DNA"/>
</dbReference>
<keyword evidence="2" id="KW-0238">DNA-binding</keyword>
<protein>
    <submittedName>
        <fullName evidence="5">Transcriptional regulator, LacI family</fullName>
    </submittedName>
</protein>
<dbReference type="Gene3D" id="3.40.50.2300">
    <property type="match status" value="2"/>
</dbReference>
<accession>A0A1M7PP20</accession>
<dbReference type="InterPro" id="IPR046335">
    <property type="entry name" value="LacI/GalR-like_sensor"/>
</dbReference>
<dbReference type="SUPFAM" id="SSF53822">
    <property type="entry name" value="Periplasmic binding protein-like I"/>
    <property type="match status" value="1"/>
</dbReference>
<dbReference type="GO" id="GO:0000976">
    <property type="term" value="F:transcription cis-regulatory region binding"/>
    <property type="evidence" value="ECO:0007669"/>
    <property type="project" value="TreeGrafter"/>
</dbReference>
<sequence length="328" mass="34524">MPKEAQVTSADVAVAAGVSRATVSFVLNDTPSARVSDATRERVLAAARELGYVPHAAARSLRAGRSDIVLLPIPVFAIGRLFSDWLGELEAAFGSLGYRLMLIGDHSEDPLAAARSWAQLRPAAVLAIAAGRMVGEVAGVLAHAGIQTLTVAEAPVEGVLTFVHDQSLVGVTAVEHLVARGRRRIGVVMPAERGLSVLAEARLVGARRAAGAAEIVPLPMRYTDSAAAALAVLGRELDLDAVFGFNDEYAALLIAALGDAGITVPDRIAVVGADDLVSSQVVRPRLTSIRYVMPPASVFADAVDRLIQREEIPEIPPVRFELVPRDSS</sequence>
<evidence type="ECO:0000256" key="3">
    <source>
        <dbReference type="ARBA" id="ARBA00023163"/>
    </source>
</evidence>
<evidence type="ECO:0000259" key="4">
    <source>
        <dbReference type="PROSITE" id="PS50932"/>
    </source>
</evidence>
<gene>
    <name evidence="5" type="ORF">SAMN05443668_103544</name>
</gene>
<dbReference type="Gene3D" id="1.10.260.40">
    <property type="entry name" value="lambda repressor-like DNA-binding domains"/>
    <property type="match status" value="1"/>
</dbReference>
<dbReference type="AlphaFoldDB" id="A0A1M7PP20"/>
<dbReference type="STRING" id="134849.SAMN05443668_103544"/>
<keyword evidence="3" id="KW-0804">Transcription</keyword>
<dbReference type="CDD" id="cd01392">
    <property type="entry name" value="HTH_LacI"/>
    <property type="match status" value="1"/>
</dbReference>
<dbReference type="RefSeq" id="WP_073256693.1">
    <property type="nucleotide sequence ID" value="NZ_FRCS01000003.1"/>
</dbReference>
<dbReference type="InterPro" id="IPR028082">
    <property type="entry name" value="Peripla_BP_I"/>
</dbReference>
<proteinExistence type="predicted"/>
<dbReference type="SMART" id="SM00354">
    <property type="entry name" value="HTH_LACI"/>
    <property type="match status" value="1"/>
</dbReference>
<dbReference type="SUPFAM" id="SSF47413">
    <property type="entry name" value="lambda repressor-like DNA-binding domains"/>
    <property type="match status" value="1"/>
</dbReference>